<dbReference type="AlphaFoldDB" id="A0A9P5P8Z5"/>
<accession>A0A9P5P8Z5</accession>
<keyword evidence="2" id="KW-1185">Reference proteome</keyword>
<evidence type="ECO:0008006" key="3">
    <source>
        <dbReference type="Google" id="ProtNLM"/>
    </source>
</evidence>
<protein>
    <recommendedName>
        <fullName evidence="3">FAR1 domain-containing protein</fullName>
    </recommendedName>
</protein>
<evidence type="ECO:0000313" key="2">
    <source>
        <dbReference type="Proteomes" id="UP000772434"/>
    </source>
</evidence>
<dbReference type="OrthoDB" id="2402896at2759"/>
<evidence type="ECO:0000313" key="1">
    <source>
        <dbReference type="EMBL" id="KAF9058961.1"/>
    </source>
</evidence>
<name>A0A9P5P8Z5_9AGAR</name>
<proteinExistence type="predicted"/>
<dbReference type="Proteomes" id="UP000772434">
    <property type="component" value="Unassembled WGS sequence"/>
</dbReference>
<comment type="caution">
    <text evidence="1">The sequence shown here is derived from an EMBL/GenBank/DDBJ whole genome shotgun (WGS) entry which is preliminary data.</text>
</comment>
<sequence>MKSELTEFKAKTHNSVTTAPGSVAVGTVFQSLEKACNAVLKQQEHLGHKWRKGQSKLDRYGYLRKLILRCNRYGVHTPHHLPSIDPADFRSGKTVKTGCNARVNLCRSGNLWRVSLTDWKHNHDRLIPLGGHASRPPTHDQKDVVSKLTTGGVPFSRAQVASVLKSQSIGHSLEPRQIGNLIAASRQLARKDTQDLGGNMSAILRSLEEKNRTDPGWRYHIRVNESSTVVAVFWQSPLQVELS</sequence>
<dbReference type="EMBL" id="JADNRY010000335">
    <property type="protein sequence ID" value="KAF9058961.1"/>
    <property type="molecule type" value="Genomic_DNA"/>
</dbReference>
<feature type="non-terminal residue" evidence="1">
    <location>
        <position position="243"/>
    </location>
</feature>
<dbReference type="PANTHER" id="PTHR47718">
    <property type="entry name" value="OS01G0519700 PROTEIN"/>
    <property type="match status" value="1"/>
</dbReference>
<reference evidence="1" key="1">
    <citation type="submission" date="2020-11" db="EMBL/GenBank/DDBJ databases">
        <authorList>
            <consortium name="DOE Joint Genome Institute"/>
            <person name="Ahrendt S."/>
            <person name="Riley R."/>
            <person name="Andreopoulos W."/>
            <person name="Labutti K."/>
            <person name="Pangilinan J."/>
            <person name="Ruiz-Duenas F.J."/>
            <person name="Barrasa J.M."/>
            <person name="Sanchez-Garcia M."/>
            <person name="Camarero S."/>
            <person name="Miyauchi S."/>
            <person name="Serrano A."/>
            <person name="Linde D."/>
            <person name="Babiker R."/>
            <person name="Drula E."/>
            <person name="Ayuso-Fernandez I."/>
            <person name="Pacheco R."/>
            <person name="Padilla G."/>
            <person name="Ferreira P."/>
            <person name="Barriuso J."/>
            <person name="Kellner H."/>
            <person name="Castanera R."/>
            <person name="Alfaro M."/>
            <person name="Ramirez L."/>
            <person name="Pisabarro A.G."/>
            <person name="Kuo A."/>
            <person name="Tritt A."/>
            <person name="Lipzen A."/>
            <person name="He G."/>
            <person name="Yan M."/>
            <person name="Ng V."/>
            <person name="Cullen D."/>
            <person name="Martin F."/>
            <person name="Rosso M.-N."/>
            <person name="Henrissat B."/>
            <person name="Hibbett D."/>
            <person name="Martinez A.T."/>
            <person name="Grigoriev I.V."/>
        </authorList>
    </citation>
    <scope>NUCLEOTIDE SEQUENCE</scope>
    <source>
        <strain evidence="1">AH 40177</strain>
    </source>
</reference>
<organism evidence="1 2">
    <name type="scientific">Rhodocollybia butyracea</name>
    <dbReference type="NCBI Taxonomy" id="206335"/>
    <lineage>
        <taxon>Eukaryota</taxon>
        <taxon>Fungi</taxon>
        <taxon>Dikarya</taxon>
        <taxon>Basidiomycota</taxon>
        <taxon>Agaricomycotina</taxon>
        <taxon>Agaricomycetes</taxon>
        <taxon>Agaricomycetidae</taxon>
        <taxon>Agaricales</taxon>
        <taxon>Marasmiineae</taxon>
        <taxon>Omphalotaceae</taxon>
        <taxon>Rhodocollybia</taxon>
    </lineage>
</organism>
<gene>
    <name evidence="1" type="ORF">BDP27DRAFT_1503192</name>
</gene>